<organism evidence="1 2">
    <name type="scientific">Ruegeria atlantica</name>
    <dbReference type="NCBI Taxonomy" id="81569"/>
    <lineage>
        <taxon>Bacteria</taxon>
        <taxon>Pseudomonadati</taxon>
        <taxon>Pseudomonadota</taxon>
        <taxon>Alphaproteobacteria</taxon>
        <taxon>Rhodobacterales</taxon>
        <taxon>Roseobacteraceae</taxon>
        <taxon>Ruegeria</taxon>
    </lineage>
</organism>
<dbReference type="RefSeq" id="WP_171364564.1">
    <property type="nucleotide sequence ID" value="NZ_WVQY01000011.1"/>
</dbReference>
<reference evidence="1 2" key="1">
    <citation type="submission" date="2019-12" db="EMBL/GenBank/DDBJ databases">
        <title>Ruegeria JWLKs population differentiation of coral mucus and skeleton niches.</title>
        <authorList>
            <person name="Luo D."/>
        </authorList>
    </citation>
    <scope>NUCLEOTIDE SEQUENCE [LARGE SCALE GENOMIC DNA]</scope>
    <source>
        <strain evidence="1 2">HKCCD6238</strain>
    </source>
</reference>
<comment type="caution">
    <text evidence="1">The sequence shown here is derived from an EMBL/GenBank/DDBJ whole genome shotgun (WGS) entry which is preliminary data.</text>
</comment>
<evidence type="ECO:0008006" key="3">
    <source>
        <dbReference type="Google" id="ProtNLM"/>
    </source>
</evidence>
<gene>
    <name evidence="1" type="ORF">GS617_19875</name>
</gene>
<evidence type="ECO:0000313" key="1">
    <source>
        <dbReference type="EMBL" id="NOD32537.1"/>
    </source>
</evidence>
<dbReference type="Proteomes" id="UP000599383">
    <property type="component" value="Unassembled WGS sequence"/>
</dbReference>
<dbReference type="EMBL" id="WVQY01000011">
    <property type="protein sequence ID" value="NOD32537.1"/>
    <property type="molecule type" value="Genomic_DNA"/>
</dbReference>
<name>A0ABX1WH78_9RHOB</name>
<accession>A0ABX1WH78</accession>
<evidence type="ECO:0000313" key="2">
    <source>
        <dbReference type="Proteomes" id="UP000599383"/>
    </source>
</evidence>
<sequence>MCVFSCGGAKVVGHCAFGAVSRENRRLSASYHGRSWHEQAGLTQLAQPSSGLAPSEIQCRKSGQIFAGIKANLPQTCRNKGMIRSYGLIRRLKTANNALQISELLRE</sequence>
<protein>
    <recommendedName>
        <fullName evidence="3">Transposase</fullName>
    </recommendedName>
</protein>
<proteinExistence type="predicted"/>
<keyword evidence="2" id="KW-1185">Reference proteome</keyword>